<dbReference type="EMBL" id="JAGGKT010000031">
    <property type="protein sequence ID" value="MBP1934920.1"/>
    <property type="molecule type" value="Genomic_DNA"/>
</dbReference>
<evidence type="ECO:0000313" key="1">
    <source>
        <dbReference type="EMBL" id="MBP1934920.1"/>
    </source>
</evidence>
<comment type="caution">
    <text evidence="1">The sequence shown here is derived from an EMBL/GenBank/DDBJ whole genome shotgun (WGS) entry which is preliminary data.</text>
</comment>
<accession>A0ABS4GXB9</accession>
<sequence>MSLKDLEEFLNDKSGEKDTFDYEEDKQKWLHSVKDLYQNITSWLKPLTDKPNSNIRISFEKIILNEEHLGDYEVDKMNIDIKGQRVVLEPLGTWIIGSRGRIDMVGTYGKILFTYVDERLTKPRITVSMFSSAAKMAEQGIKDQQNPTVNIPVVYTWKIMTPAPNVQYIPLNEETFSTSLLSVITNGTVLWGSR</sequence>
<name>A0ABS4GXB9_9BACL</name>
<protein>
    <submittedName>
        <fullName evidence="1">Uncharacterized protein</fullName>
    </submittedName>
</protein>
<organism evidence="1 2">
    <name type="scientific">Ammoniphilus resinae</name>
    <dbReference type="NCBI Taxonomy" id="861532"/>
    <lineage>
        <taxon>Bacteria</taxon>
        <taxon>Bacillati</taxon>
        <taxon>Bacillota</taxon>
        <taxon>Bacilli</taxon>
        <taxon>Bacillales</taxon>
        <taxon>Paenibacillaceae</taxon>
        <taxon>Aneurinibacillus group</taxon>
        <taxon>Ammoniphilus</taxon>
    </lineage>
</organism>
<gene>
    <name evidence="1" type="ORF">J2Z37_004940</name>
</gene>
<reference evidence="1 2" key="1">
    <citation type="submission" date="2021-03" db="EMBL/GenBank/DDBJ databases">
        <title>Genomic Encyclopedia of Type Strains, Phase IV (KMG-IV): sequencing the most valuable type-strain genomes for metagenomic binning, comparative biology and taxonomic classification.</title>
        <authorList>
            <person name="Goeker M."/>
        </authorList>
    </citation>
    <scope>NUCLEOTIDE SEQUENCE [LARGE SCALE GENOMIC DNA]</scope>
    <source>
        <strain evidence="1 2">DSM 24738</strain>
    </source>
</reference>
<proteinExistence type="predicted"/>
<evidence type="ECO:0000313" key="2">
    <source>
        <dbReference type="Proteomes" id="UP001519343"/>
    </source>
</evidence>
<dbReference type="Proteomes" id="UP001519343">
    <property type="component" value="Unassembled WGS sequence"/>
</dbReference>
<keyword evidence="2" id="KW-1185">Reference proteome</keyword>